<dbReference type="Pfam" id="PF18312">
    <property type="entry name" value="ScsC_N"/>
    <property type="match status" value="1"/>
</dbReference>
<keyword evidence="2" id="KW-0560">Oxidoreductase</keyword>
<protein>
    <submittedName>
        <fullName evidence="6">Disulfide bond formation protein DsbA</fullName>
    </submittedName>
</protein>
<evidence type="ECO:0000256" key="1">
    <source>
        <dbReference type="ARBA" id="ARBA00022729"/>
    </source>
</evidence>
<comment type="caution">
    <text evidence="6">The sequence shown here is derived from an EMBL/GenBank/DDBJ whole genome shotgun (WGS) entry which is preliminary data.</text>
</comment>
<gene>
    <name evidence="6" type="ORF">COA17_00095</name>
</gene>
<keyword evidence="4" id="KW-0676">Redox-active center</keyword>
<evidence type="ECO:0000256" key="4">
    <source>
        <dbReference type="ARBA" id="ARBA00023284"/>
    </source>
</evidence>
<proteinExistence type="predicted"/>
<dbReference type="InterPro" id="IPR041205">
    <property type="entry name" value="ScsC_N"/>
</dbReference>
<evidence type="ECO:0000313" key="6">
    <source>
        <dbReference type="EMBL" id="PCG09926.1"/>
    </source>
</evidence>
<dbReference type="InterPro" id="IPR001853">
    <property type="entry name" value="DSBA-like_thioredoxin_dom"/>
</dbReference>
<evidence type="ECO:0000313" key="7">
    <source>
        <dbReference type="Proteomes" id="UP000218784"/>
    </source>
</evidence>
<sequence>MVVLGAVFGAGGMWLANRVAPEAGDRARTEQVVREYLLANPEIIPQAMQKLQERDAARAVSASRGAIEEPYAGAWIGNPKGDVTLVEYYDYNCGFCRATLPTIDRLVAADRNLRVVFKELPVLSDESRTAARAALAAASQGKFKPFHDALYAAGPVSDATIAQAAKATGVDAARIPADADATIRQNMETAAKLGITGTPSWVVGDQVLSGALPIERLQDAIAKARAAR</sequence>
<keyword evidence="3" id="KW-1015">Disulfide bond</keyword>
<dbReference type="AlphaFoldDB" id="A0A2A4HZG6"/>
<evidence type="ECO:0000256" key="3">
    <source>
        <dbReference type="ARBA" id="ARBA00023157"/>
    </source>
</evidence>
<dbReference type="Gene3D" id="3.40.30.10">
    <property type="entry name" value="Glutaredoxin"/>
    <property type="match status" value="1"/>
</dbReference>
<dbReference type="Pfam" id="PF01323">
    <property type="entry name" value="DSBA"/>
    <property type="match status" value="1"/>
</dbReference>
<name>A0A2A4HZG6_9SPHN</name>
<feature type="domain" description="Thioredoxin" evidence="5">
    <location>
        <begin position="51"/>
        <end position="226"/>
    </location>
</feature>
<dbReference type="Proteomes" id="UP000218784">
    <property type="component" value="Unassembled WGS sequence"/>
</dbReference>
<dbReference type="GO" id="GO:0016491">
    <property type="term" value="F:oxidoreductase activity"/>
    <property type="evidence" value="ECO:0007669"/>
    <property type="project" value="UniProtKB-KW"/>
</dbReference>
<dbReference type="PANTHER" id="PTHR13887">
    <property type="entry name" value="GLUTATHIONE S-TRANSFERASE KAPPA"/>
    <property type="match status" value="1"/>
</dbReference>
<dbReference type="PANTHER" id="PTHR13887:SF14">
    <property type="entry name" value="DISULFIDE BOND FORMATION PROTEIN D"/>
    <property type="match status" value="1"/>
</dbReference>
<evidence type="ECO:0000256" key="2">
    <source>
        <dbReference type="ARBA" id="ARBA00023002"/>
    </source>
</evidence>
<dbReference type="EMBL" id="NWVD01000001">
    <property type="protein sequence ID" value="PCG09926.1"/>
    <property type="molecule type" value="Genomic_DNA"/>
</dbReference>
<dbReference type="PROSITE" id="PS51352">
    <property type="entry name" value="THIOREDOXIN_2"/>
    <property type="match status" value="1"/>
</dbReference>
<reference evidence="6 7" key="1">
    <citation type="submission" date="2017-09" db="EMBL/GenBank/DDBJ databases">
        <title>Sphingomonas ginsenosidimutans KACC 14949, whole genome shotgun sequence.</title>
        <authorList>
            <person name="Feng G."/>
            <person name="Zhu H."/>
        </authorList>
    </citation>
    <scope>NUCLEOTIDE SEQUENCE [LARGE SCALE GENOMIC DNA]</scope>
    <source>
        <strain evidence="6 7">KACC 14949</strain>
    </source>
</reference>
<dbReference type="InterPro" id="IPR013766">
    <property type="entry name" value="Thioredoxin_domain"/>
</dbReference>
<dbReference type="SUPFAM" id="SSF52833">
    <property type="entry name" value="Thioredoxin-like"/>
    <property type="match status" value="1"/>
</dbReference>
<organism evidence="6 7">
    <name type="scientific">Sphingomonas ginsenosidimutans</name>
    <dbReference type="NCBI Taxonomy" id="862134"/>
    <lineage>
        <taxon>Bacteria</taxon>
        <taxon>Pseudomonadati</taxon>
        <taxon>Pseudomonadota</taxon>
        <taxon>Alphaproteobacteria</taxon>
        <taxon>Sphingomonadales</taxon>
        <taxon>Sphingomonadaceae</taxon>
        <taxon>Sphingomonas</taxon>
    </lineage>
</organism>
<evidence type="ECO:0000259" key="5">
    <source>
        <dbReference type="PROSITE" id="PS51352"/>
    </source>
</evidence>
<accession>A0A2A4HZG6</accession>
<dbReference type="CDD" id="cd03023">
    <property type="entry name" value="DsbA_Com1_like"/>
    <property type="match status" value="1"/>
</dbReference>
<dbReference type="InterPro" id="IPR036249">
    <property type="entry name" value="Thioredoxin-like_sf"/>
</dbReference>
<keyword evidence="7" id="KW-1185">Reference proteome</keyword>
<keyword evidence="1" id="KW-0732">Signal</keyword>